<dbReference type="GO" id="GO:0009252">
    <property type="term" value="P:peptidoglycan biosynthetic process"/>
    <property type="evidence" value="ECO:0007669"/>
    <property type="project" value="TreeGrafter"/>
</dbReference>
<evidence type="ECO:0000256" key="6">
    <source>
        <dbReference type="ARBA" id="ARBA00023235"/>
    </source>
</evidence>
<proteinExistence type="inferred from homology"/>
<dbReference type="PANTHER" id="PTHR42946:SF1">
    <property type="entry name" value="PHOSPHOGLUCOMUTASE (ALPHA-D-GLUCOSE-1,6-BISPHOSPHATE-DEPENDENT)"/>
    <property type="match status" value="1"/>
</dbReference>
<evidence type="ECO:0000256" key="8">
    <source>
        <dbReference type="SAM" id="MobiDB-lite"/>
    </source>
</evidence>
<dbReference type="PROSITE" id="PS00710">
    <property type="entry name" value="PGM_PMM"/>
    <property type="match status" value="1"/>
</dbReference>
<dbReference type="AlphaFoldDB" id="A0A538TA85"/>
<dbReference type="EMBL" id="VBOW01000014">
    <property type="protein sequence ID" value="TMQ60454.1"/>
    <property type="molecule type" value="Genomic_DNA"/>
</dbReference>
<dbReference type="Pfam" id="PF00408">
    <property type="entry name" value="PGM_PMM_IV"/>
    <property type="match status" value="1"/>
</dbReference>
<feature type="domain" description="Alpha-D-phosphohexomutase alpha/beta/alpha" evidence="10">
    <location>
        <begin position="35"/>
        <end position="156"/>
    </location>
</feature>
<dbReference type="GO" id="GO:0008966">
    <property type="term" value="F:phosphoglucosamine mutase activity"/>
    <property type="evidence" value="ECO:0007669"/>
    <property type="project" value="UniProtKB-EC"/>
</dbReference>
<dbReference type="Pfam" id="PF02878">
    <property type="entry name" value="PGM_PMM_I"/>
    <property type="match status" value="1"/>
</dbReference>
<dbReference type="Gene3D" id="3.30.310.50">
    <property type="entry name" value="Alpha-D-phosphohexomutase, C-terminal domain"/>
    <property type="match status" value="1"/>
</dbReference>
<dbReference type="SUPFAM" id="SSF53738">
    <property type="entry name" value="Phosphoglucomutase, first 3 domains"/>
    <property type="match status" value="3"/>
</dbReference>
<keyword evidence="5 7" id="KW-0460">Magnesium</keyword>
<feature type="domain" description="Alpha-D-phosphohexomutase alpha/beta/alpha" evidence="11">
    <location>
        <begin position="195"/>
        <end position="283"/>
    </location>
</feature>
<dbReference type="GO" id="GO:0006048">
    <property type="term" value="P:UDP-N-acetylglucosamine biosynthetic process"/>
    <property type="evidence" value="ECO:0007669"/>
    <property type="project" value="TreeGrafter"/>
</dbReference>
<evidence type="ECO:0000259" key="10">
    <source>
        <dbReference type="Pfam" id="PF02878"/>
    </source>
</evidence>
<evidence type="ECO:0000259" key="9">
    <source>
        <dbReference type="Pfam" id="PF00408"/>
    </source>
</evidence>
<keyword evidence="6 13" id="KW-0413">Isomerase</keyword>
<feature type="domain" description="Alpha-D-phosphohexomutase C-terminal" evidence="9">
    <location>
        <begin position="419"/>
        <end position="468"/>
    </location>
</feature>
<dbReference type="InterPro" id="IPR005844">
    <property type="entry name" value="A-D-PHexomutase_a/b/a-I"/>
</dbReference>
<dbReference type="InterPro" id="IPR005845">
    <property type="entry name" value="A-D-PHexomutase_a/b/a-II"/>
</dbReference>
<evidence type="ECO:0000256" key="7">
    <source>
        <dbReference type="RuleBase" id="RU004326"/>
    </source>
</evidence>
<dbReference type="EC" id="5.4.2.10" evidence="13"/>
<feature type="region of interest" description="Disordered" evidence="8">
    <location>
        <begin position="1"/>
        <end position="31"/>
    </location>
</feature>
<evidence type="ECO:0000259" key="12">
    <source>
        <dbReference type="Pfam" id="PF02880"/>
    </source>
</evidence>
<evidence type="ECO:0000256" key="4">
    <source>
        <dbReference type="ARBA" id="ARBA00022723"/>
    </source>
</evidence>
<feature type="domain" description="Alpha-D-phosphohexomutase alpha/beta/alpha" evidence="12">
    <location>
        <begin position="294"/>
        <end position="394"/>
    </location>
</feature>
<dbReference type="NCBIfam" id="TIGR03990">
    <property type="entry name" value="Arch_GlmM"/>
    <property type="match status" value="1"/>
</dbReference>
<keyword evidence="4 7" id="KW-0479">Metal-binding</keyword>
<evidence type="ECO:0000313" key="13">
    <source>
        <dbReference type="EMBL" id="TMQ60454.1"/>
    </source>
</evidence>
<dbReference type="InterPro" id="IPR050060">
    <property type="entry name" value="Phosphoglucosamine_mutase"/>
</dbReference>
<dbReference type="GO" id="GO:0005829">
    <property type="term" value="C:cytosol"/>
    <property type="evidence" value="ECO:0007669"/>
    <property type="project" value="TreeGrafter"/>
</dbReference>
<evidence type="ECO:0000256" key="2">
    <source>
        <dbReference type="ARBA" id="ARBA00010231"/>
    </source>
</evidence>
<dbReference type="InterPro" id="IPR024086">
    <property type="entry name" value="GlmM_arc-type"/>
</dbReference>
<comment type="caution">
    <text evidence="13">The sequence shown here is derived from an EMBL/GenBank/DDBJ whole genome shotgun (WGS) entry which is preliminary data.</text>
</comment>
<sequence>MTTNRHAARPHAGDAAGGARESKPPASDPLQGLMVGPSGVRGIVGETLTPDVVLRVAGAHAFFLDPGPVVVGRDTRPSGAWVSHLVQAALLASGHDVVDVGIAPTPTILFAIRHHGASGGVAITASHNPAPWNALKLFGPGGTFLAPAQSEEVARRARVGVRAWAPHTEVGSTREDKDAIRRHRDAILALDGFDRPRIRNRRFRVVVDATNGAGWEATPALLEAMGCEVERLFCEPSGRFPRGAEPLPENLGALGERVRATGAAVGFANDPDADRLAIVDERGEPIGEERTLQIAVDWALARRPGPVAVNASTSIGVDWIARRYGAPVHRTKVGEAHVAQKLIEIGGVIGGEGNGGVIYPALHATRDGLLAAAIAVDWLARDPRSLSRRLAELPAVLMVKRKLDLSLTDAAALSEELRREFPDGARNVLDGEKYVWEDSWVQVRASGTEPIVRILAEARSREDAEALAGRAGRAIERSQARPRSH</sequence>
<evidence type="ECO:0000259" key="11">
    <source>
        <dbReference type="Pfam" id="PF02879"/>
    </source>
</evidence>
<name>A0A538TA85_UNCEI</name>
<dbReference type="Pfam" id="PF02880">
    <property type="entry name" value="PGM_PMM_III"/>
    <property type="match status" value="1"/>
</dbReference>
<evidence type="ECO:0000256" key="5">
    <source>
        <dbReference type="ARBA" id="ARBA00022842"/>
    </source>
</evidence>
<gene>
    <name evidence="13" type="primary">glmM</name>
    <name evidence="13" type="ORF">E6K76_02145</name>
</gene>
<dbReference type="GO" id="GO:0004615">
    <property type="term" value="F:phosphomannomutase activity"/>
    <property type="evidence" value="ECO:0007669"/>
    <property type="project" value="TreeGrafter"/>
</dbReference>
<dbReference type="SUPFAM" id="SSF55957">
    <property type="entry name" value="Phosphoglucomutase, C-terminal domain"/>
    <property type="match status" value="1"/>
</dbReference>
<dbReference type="Pfam" id="PF02879">
    <property type="entry name" value="PGM_PMM_II"/>
    <property type="match status" value="1"/>
</dbReference>
<comment type="similarity">
    <text evidence="2 7">Belongs to the phosphohexose mutase family.</text>
</comment>
<dbReference type="GO" id="GO:0000287">
    <property type="term" value="F:magnesium ion binding"/>
    <property type="evidence" value="ECO:0007669"/>
    <property type="project" value="InterPro"/>
</dbReference>
<dbReference type="PRINTS" id="PR00509">
    <property type="entry name" value="PGMPMM"/>
</dbReference>
<dbReference type="InterPro" id="IPR016066">
    <property type="entry name" value="A-D-PHexomutase_CS"/>
</dbReference>
<dbReference type="Proteomes" id="UP000316852">
    <property type="component" value="Unassembled WGS sequence"/>
</dbReference>
<dbReference type="InterPro" id="IPR036900">
    <property type="entry name" value="A-D-PHexomutase_C_sf"/>
</dbReference>
<organism evidence="13 14">
    <name type="scientific">Eiseniibacteriota bacterium</name>
    <dbReference type="NCBI Taxonomy" id="2212470"/>
    <lineage>
        <taxon>Bacteria</taxon>
        <taxon>Candidatus Eiseniibacteriota</taxon>
    </lineage>
</organism>
<comment type="cofactor">
    <cofactor evidence="1">
        <name>Mg(2+)</name>
        <dbReference type="ChEBI" id="CHEBI:18420"/>
    </cofactor>
</comment>
<evidence type="ECO:0000256" key="3">
    <source>
        <dbReference type="ARBA" id="ARBA00022553"/>
    </source>
</evidence>
<dbReference type="InterPro" id="IPR005846">
    <property type="entry name" value="A-D-PHexomutase_a/b/a-III"/>
</dbReference>
<dbReference type="InterPro" id="IPR016055">
    <property type="entry name" value="A-D-PHexomutase_a/b/a-I/II/III"/>
</dbReference>
<evidence type="ECO:0000313" key="14">
    <source>
        <dbReference type="Proteomes" id="UP000316852"/>
    </source>
</evidence>
<accession>A0A538TA85</accession>
<protein>
    <submittedName>
        <fullName evidence="13">Phosphoglucosamine mutase</fullName>
        <ecNumber evidence="13">5.4.2.10</ecNumber>
    </submittedName>
</protein>
<dbReference type="GO" id="GO:0005975">
    <property type="term" value="P:carbohydrate metabolic process"/>
    <property type="evidence" value="ECO:0007669"/>
    <property type="project" value="InterPro"/>
</dbReference>
<dbReference type="PANTHER" id="PTHR42946">
    <property type="entry name" value="PHOSPHOHEXOSE MUTASE"/>
    <property type="match status" value="1"/>
</dbReference>
<dbReference type="Gene3D" id="3.40.120.10">
    <property type="entry name" value="Alpha-D-Glucose-1,6-Bisphosphate, subunit A, domain 3"/>
    <property type="match status" value="3"/>
</dbReference>
<evidence type="ECO:0000256" key="1">
    <source>
        <dbReference type="ARBA" id="ARBA00001946"/>
    </source>
</evidence>
<reference evidence="13 14" key="1">
    <citation type="journal article" date="2019" name="Nat. Microbiol.">
        <title>Mediterranean grassland soil C-N compound turnover is dependent on rainfall and depth, and is mediated by genomically divergent microorganisms.</title>
        <authorList>
            <person name="Diamond S."/>
            <person name="Andeer P.F."/>
            <person name="Li Z."/>
            <person name="Crits-Christoph A."/>
            <person name="Burstein D."/>
            <person name="Anantharaman K."/>
            <person name="Lane K.R."/>
            <person name="Thomas B.C."/>
            <person name="Pan C."/>
            <person name="Northen T.R."/>
            <person name="Banfield J.F."/>
        </authorList>
    </citation>
    <scope>NUCLEOTIDE SEQUENCE [LARGE SCALE GENOMIC DNA]</scope>
    <source>
        <strain evidence="13">WS_6</strain>
    </source>
</reference>
<dbReference type="InterPro" id="IPR005841">
    <property type="entry name" value="Alpha-D-phosphohexomutase_SF"/>
</dbReference>
<dbReference type="InterPro" id="IPR005843">
    <property type="entry name" value="A-D-PHexomutase_C"/>
</dbReference>
<keyword evidence="3" id="KW-0597">Phosphoprotein</keyword>